<name>A0A9P4JC90_9PEZI</name>
<evidence type="ECO:0000313" key="3">
    <source>
        <dbReference type="Proteomes" id="UP000799439"/>
    </source>
</evidence>
<comment type="caution">
    <text evidence="2">The sequence shown here is derived from an EMBL/GenBank/DDBJ whole genome shotgun (WGS) entry which is preliminary data.</text>
</comment>
<evidence type="ECO:0008006" key="4">
    <source>
        <dbReference type="Google" id="ProtNLM"/>
    </source>
</evidence>
<evidence type="ECO:0000313" key="2">
    <source>
        <dbReference type="EMBL" id="KAF2156348.1"/>
    </source>
</evidence>
<keyword evidence="3" id="KW-1185">Reference proteome</keyword>
<proteinExistence type="predicted"/>
<sequence length="295" mass="29734">MSKIGATTLLTMLLASSSHVQGFSTATTSQSAYCYTNPVFPTNAQVTVTSSDLNTAPFATTIVSTLTATFGTAIITDPASAIYSRTATVTAQGPLIAVTQYAATSTTLAVVTSTVTAQNQCQSCYATTSAVQLLAASVSGSVTAPKKRDVENLEKRAITGTAVVQCTYINVITAYTASGTPQVYHSTPIVSSGVTTATVTGSAVTTTVLGGTTISTATTTVLSTVTPCCQGIGIYSGSTISSSPVITTPPSSSSSSAPTAGPLTTSISGLPYACSPIYPAVTTQLFGVKYVCNAN</sequence>
<protein>
    <recommendedName>
        <fullName evidence="4">Ig-like domain-containing protein</fullName>
    </recommendedName>
</protein>
<feature type="chain" id="PRO_5040488486" description="Ig-like domain-containing protein" evidence="1">
    <location>
        <begin position="23"/>
        <end position="295"/>
    </location>
</feature>
<reference evidence="2" key="1">
    <citation type="journal article" date="2020" name="Stud. Mycol.">
        <title>101 Dothideomycetes genomes: a test case for predicting lifestyles and emergence of pathogens.</title>
        <authorList>
            <person name="Haridas S."/>
            <person name="Albert R."/>
            <person name="Binder M."/>
            <person name="Bloem J."/>
            <person name="Labutti K."/>
            <person name="Salamov A."/>
            <person name="Andreopoulos B."/>
            <person name="Baker S."/>
            <person name="Barry K."/>
            <person name="Bills G."/>
            <person name="Bluhm B."/>
            <person name="Cannon C."/>
            <person name="Castanera R."/>
            <person name="Culley D."/>
            <person name="Daum C."/>
            <person name="Ezra D."/>
            <person name="Gonzalez J."/>
            <person name="Henrissat B."/>
            <person name="Kuo A."/>
            <person name="Liang C."/>
            <person name="Lipzen A."/>
            <person name="Lutzoni F."/>
            <person name="Magnuson J."/>
            <person name="Mondo S."/>
            <person name="Nolan M."/>
            <person name="Ohm R."/>
            <person name="Pangilinan J."/>
            <person name="Park H.-J."/>
            <person name="Ramirez L."/>
            <person name="Alfaro M."/>
            <person name="Sun H."/>
            <person name="Tritt A."/>
            <person name="Yoshinaga Y."/>
            <person name="Zwiers L.-H."/>
            <person name="Turgeon B."/>
            <person name="Goodwin S."/>
            <person name="Spatafora J."/>
            <person name="Crous P."/>
            <person name="Grigoriev I."/>
        </authorList>
    </citation>
    <scope>NUCLEOTIDE SEQUENCE</scope>
    <source>
        <strain evidence="2">CBS 260.36</strain>
    </source>
</reference>
<gene>
    <name evidence="2" type="ORF">K461DRAFT_265746</name>
</gene>
<feature type="signal peptide" evidence="1">
    <location>
        <begin position="1"/>
        <end position="22"/>
    </location>
</feature>
<keyword evidence="1" id="KW-0732">Signal</keyword>
<evidence type="ECO:0000256" key="1">
    <source>
        <dbReference type="SAM" id="SignalP"/>
    </source>
</evidence>
<accession>A0A9P4JC90</accession>
<dbReference type="Proteomes" id="UP000799439">
    <property type="component" value="Unassembled WGS sequence"/>
</dbReference>
<organism evidence="2 3">
    <name type="scientific">Myriangium duriaei CBS 260.36</name>
    <dbReference type="NCBI Taxonomy" id="1168546"/>
    <lineage>
        <taxon>Eukaryota</taxon>
        <taxon>Fungi</taxon>
        <taxon>Dikarya</taxon>
        <taxon>Ascomycota</taxon>
        <taxon>Pezizomycotina</taxon>
        <taxon>Dothideomycetes</taxon>
        <taxon>Dothideomycetidae</taxon>
        <taxon>Myriangiales</taxon>
        <taxon>Myriangiaceae</taxon>
        <taxon>Myriangium</taxon>
    </lineage>
</organism>
<dbReference type="EMBL" id="ML996082">
    <property type="protein sequence ID" value="KAF2156348.1"/>
    <property type="molecule type" value="Genomic_DNA"/>
</dbReference>
<dbReference type="AlphaFoldDB" id="A0A9P4JC90"/>